<evidence type="ECO:0000256" key="1">
    <source>
        <dbReference type="ARBA" id="ARBA00005369"/>
    </source>
</evidence>
<dbReference type="Pfam" id="PF01135">
    <property type="entry name" value="PCMT"/>
    <property type="match status" value="1"/>
</dbReference>
<keyword evidence="5" id="KW-1185">Reference proteome</keyword>
<dbReference type="InterPro" id="IPR029063">
    <property type="entry name" value="SAM-dependent_MTases_sf"/>
</dbReference>
<dbReference type="PANTHER" id="PTHR11579:SF18">
    <property type="entry name" value="PROTEIN-L-ISOASPARTATE O-METHYLTRANSFERASE"/>
    <property type="match status" value="1"/>
</dbReference>
<evidence type="ECO:0000313" key="4">
    <source>
        <dbReference type="EMBL" id="MFC3192992.1"/>
    </source>
</evidence>
<evidence type="ECO:0000313" key="5">
    <source>
        <dbReference type="Proteomes" id="UP001595533"/>
    </source>
</evidence>
<dbReference type="Proteomes" id="UP001595533">
    <property type="component" value="Unassembled WGS sequence"/>
</dbReference>
<gene>
    <name evidence="4" type="ORF">ACFODZ_01940</name>
</gene>
<dbReference type="RefSeq" id="WP_077409650.1">
    <property type="nucleotide sequence ID" value="NZ_JBHRTS010000001.1"/>
</dbReference>
<comment type="similarity">
    <text evidence="1">Belongs to the methyltransferase superfamily. L-isoaspartyl/D-aspartyl protein methyltransferase family.</text>
</comment>
<reference evidence="5" key="1">
    <citation type="journal article" date="2019" name="Int. J. Syst. Evol. Microbiol.">
        <title>The Global Catalogue of Microorganisms (GCM) 10K type strain sequencing project: providing services to taxonomists for standard genome sequencing and annotation.</title>
        <authorList>
            <consortium name="The Broad Institute Genomics Platform"/>
            <consortium name="The Broad Institute Genome Sequencing Center for Infectious Disease"/>
            <person name="Wu L."/>
            <person name="Ma J."/>
        </authorList>
    </citation>
    <scope>NUCLEOTIDE SEQUENCE [LARGE SCALE GENOMIC DNA]</scope>
    <source>
        <strain evidence="5">KCTC 42953</strain>
    </source>
</reference>
<comment type="caution">
    <text evidence="4">The sequence shown here is derived from an EMBL/GenBank/DDBJ whole genome shotgun (WGS) entry which is preliminary data.</text>
</comment>
<dbReference type="PANTHER" id="PTHR11579">
    <property type="entry name" value="PROTEIN-L-ISOASPARTATE O-METHYLTRANSFERASE"/>
    <property type="match status" value="1"/>
</dbReference>
<organism evidence="4 5">
    <name type="scientific">Marinicella sediminis</name>
    <dbReference type="NCBI Taxonomy" id="1792834"/>
    <lineage>
        <taxon>Bacteria</taxon>
        <taxon>Pseudomonadati</taxon>
        <taxon>Pseudomonadota</taxon>
        <taxon>Gammaproteobacteria</taxon>
        <taxon>Lysobacterales</taxon>
        <taxon>Marinicellaceae</taxon>
        <taxon>Marinicella</taxon>
    </lineage>
</organism>
<name>A0ABV7J761_9GAMM</name>
<protein>
    <recommendedName>
        <fullName evidence="2">Protein-L-isoaspartate O-methyltransferase</fullName>
    </recommendedName>
    <alternativeName>
        <fullName evidence="3">Protein L-isoaspartyl methyltransferase</fullName>
    </alternativeName>
</protein>
<sequence length="212" mass="24042">MNFDKARHNMVAQQVRSWDVINKDILNAMLQVQREEFVQVPQRKLAFADLALPIGHGQSMMKPVVEGRMLQALDLDEHQLVLEIGTGSAYVTALLSKLTNYVHSIDLHADFTENAKQKLKENHIDNVTCEQADFFSFKAEQKYDRVIITGSLESLPEQVFDWLKPNGQVFAIVGQEPIMEARVYDSASVYSSHFDTVVGKLTQANETKTFKL</sequence>
<dbReference type="EMBL" id="JBHRTS010000001">
    <property type="protein sequence ID" value="MFC3192992.1"/>
    <property type="molecule type" value="Genomic_DNA"/>
</dbReference>
<dbReference type="InterPro" id="IPR000682">
    <property type="entry name" value="PCMT"/>
</dbReference>
<dbReference type="Gene3D" id="3.40.50.150">
    <property type="entry name" value="Vaccinia Virus protein VP39"/>
    <property type="match status" value="1"/>
</dbReference>
<dbReference type="CDD" id="cd02440">
    <property type="entry name" value="AdoMet_MTases"/>
    <property type="match status" value="1"/>
</dbReference>
<dbReference type="SUPFAM" id="SSF53335">
    <property type="entry name" value="S-adenosyl-L-methionine-dependent methyltransferases"/>
    <property type="match status" value="1"/>
</dbReference>
<evidence type="ECO:0000256" key="3">
    <source>
        <dbReference type="ARBA" id="ARBA00030757"/>
    </source>
</evidence>
<accession>A0ABV7J761</accession>
<evidence type="ECO:0000256" key="2">
    <source>
        <dbReference type="ARBA" id="ARBA00013346"/>
    </source>
</evidence>
<proteinExistence type="inferred from homology"/>